<evidence type="ECO:0000256" key="2">
    <source>
        <dbReference type="SAM" id="SignalP"/>
    </source>
</evidence>
<organism evidence="3 4">
    <name type="scientific">Pelatocladus maniniholoensis HA4357-MV3</name>
    <dbReference type="NCBI Taxonomy" id="1117104"/>
    <lineage>
        <taxon>Bacteria</taxon>
        <taxon>Bacillati</taxon>
        <taxon>Cyanobacteriota</taxon>
        <taxon>Cyanophyceae</taxon>
        <taxon>Nostocales</taxon>
        <taxon>Nostocaceae</taxon>
        <taxon>Pelatocladus</taxon>
    </lineage>
</organism>
<dbReference type="EMBL" id="JAHHHW010000109">
    <property type="protein sequence ID" value="MBW4433661.1"/>
    <property type="molecule type" value="Genomic_DNA"/>
</dbReference>
<comment type="caution">
    <text evidence="3">The sequence shown here is derived from an EMBL/GenBank/DDBJ whole genome shotgun (WGS) entry which is preliminary data.</text>
</comment>
<feature type="compositionally biased region" description="Polar residues" evidence="1">
    <location>
        <begin position="64"/>
        <end position="73"/>
    </location>
</feature>
<reference evidence="3" key="2">
    <citation type="journal article" date="2022" name="Microbiol. Resour. Announc.">
        <title>Metagenome Sequencing to Explore Phylogenomics of Terrestrial Cyanobacteria.</title>
        <authorList>
            <person name="Ward R.D."/>
            <person name="Stajich J.E."/>
            <person name="Johansen J.R."/>
            <person name="Huntemann M."/>
            <person name="Clum A."/>
            <person name="Foster B."/>
            <person name="Foster B."/>
            <person name="Roux S."/>
            <person name="Palaniappan K."/>
            <person name="Varghese N."/>
            <person name="Mukherjee S."/>
            <person name="Reddy T.B.K."/>
            <person name="Daum C."/>
            <person name="Copeland A."/>
            <person name="Chen I.A."/>
            <person name="Ivanova N.N."/>
            <person name="Kyrpides N.C."/>
            <person name="Shapiro N."/>
            <person name="Eloe-Fadrosh E.A."/>
            <person name="Pietrasiak N."/>
        </authorList>
    </citation>
    <scope>NUCLEOTIDE SEQUENCE</scope>
    <source>
        <strain evidence="3">HA4357-MV3</strain>
    </source>
</reference>
<protein>
    <submittedName>
        <fullName evidence="3">Uncharacterized protein</fullName>
    </submittedName>
</protein>
<feature type="chain" id="PRO_5038562860" evidence="2">
    <location>
        <begin position="25"/>
        <end position="131"/>
    </location>
</feature>
<keyword evidence="2" id="KW-0732">Signal</keyword>
<feature type="region of interest" description="Disordered" evidence="1">
    <location>
        <begin position="98"/>
        <end position="121"/>
    </location>
</feature>
<proteinExistence type="predicted"/>
<evidence type="ECO:0000313" key="4">
    <source>
        <dbReference type="Proteomes" id="UP000813215"/>
    </source>
</evidence>
<feature type="compositionally biased region" description="Polar residues" evidence="1">
    <location>
        <begin position="98"/>
        <end position="118"/>
    </location>
</feature>
<sequence length="131" mass="14172">MNKIIFAVLVIAATVTGLSSKVQAQSSISSQQQYTLSGDSLSGINDRTAENDFAIFFDPTQNLAGTTDNNTGKNRLVPDQSLRQQINNPVQLRRILKPQSQTSTPELTLQPAQSNINGNDGLELQVGVSDR</sequence>
<dbReference type="AlphaFoldDB" id="A0A9E3LU21"/>
<evidence type="ECO:0000313" key="3">
    <source>
        <dbReference type="EMBL" id="MBW4433661.1"/>
    </source>
</evidence>
<accession>A0A9E3LU21</accession>
<dbReference type="Proteomes" id="UP000813215">
    <property type="component" value="Unassembled WGS sequence"/>
</dbReference>
<gene>
    <name evidence="3" type="ORF">KME28_18555</name>
</gene>
<feature type="signal peptide" evidence="2">
    <location>
        <begin position="1"/>
        <end position="24"/>
    </location>
</feature>
<name>A0A9E3LU21_9NOST</name>
<feature type="region of interest" description="Disordered" evidence="1">
    <location>
        <begin position="64"/>
        <end position="83"/>
    </location>
</feature>
<evidence type="ECO:0000256" key="1">
    <source>
        <dbReference type="SAM" id="MobiDB-lite"/>
    </source>
</evidence>
<reference evidence="3" key="1">
    <citation type="submission" date="2021-05" db="EMBL/GenBank/DDBJ databases">
        <authorList>
            <person name="Pietrasiak N."/>
            <person name="Ward R."/>
            <person name="Stajich J.E."/>
            <person name="Kurbessoian T."/>
        </authorList>
    </citation>
    <scope>NUCLEOTIDE SEQUENCE</scope>
    <source>
        <strain evidence="3">HA4357-MV3</strain>
    </source>
</reference>